<evidence type="ECO:0000256" key="13">
    <source>
        <dbReference type="ARBA" id="ARBA00023157"/>
    </source>
</evidence>
<dbReference type="PANTHER" id="PTHR45628:SF9">
    <property type="entry name" value="VOLTAGE-DEPENDENT L-TYPE CALCIUM CHANNEL SUBUNIT ALPHA-1S"/>
    <property type="match status" value="1"/>
</dbReference>
<keyword evidence="6" id="KW-0479">Metal-binding</keyword>
<comment type="subcellular location">
    <subcellularLocation>
        <location evidence="1">Membrane</location>
        <topology evidence="1">Multi-pass membrane protein</topology>
    </subcellularLocation>
</comment>
<dbReference type="GeneTree" id="ENSGT00940000158289"/>
<evidence type="ECO:0000256" key="10">
    <source>
        <dbReference type="ARBA" id="ARBA00022989"/>
    </source>
</evidence>
<dbReference type="Ensembl" id="ENSDCDT00010011897.1">
    <property type="protein sequence ID" value="ENSDCDP00010011372.1"/>
    <property type="gene ID" value="ENSDCDG00010005038.1"/>
</dbReference>
<feature type="transmembrane region" description="Helical" evidence="16">
    <location>
        <begin position="390"/>
        <end position="411"/>
    </location>
</feature>
<organism evidence="18 19">
    <name type="scientific">Denticeps clupeoides</name>
    <name type="common">denticle herring</name>
    <dbReference type="NCBI Taxonomy" id="299321"/>
    <lineage>
        <taxon>Eukaryota</taxon>
        <taxon>Metazoa</taxon>
        <taxon>Chordata</taxon>
        <taxon>Craniata</taxon>
        <taxon>Vertebrata</taxon>
        <taxon>Euteleostomi</taxon>
        <taxon>Actinopterygii</taxon>
        <taxon>Neopterygii</taxon>
        <taxon>Teleostei</taxon>
        <taxon>Clupei</taxon>
        <taxon>Clupeiformes</taxon>
        <taxon>Denticipitoidei</taxon>
        <taxon>Denticipitidae</taxon>
        <taxon>Denticeps</taxon>
    </lineage>
</organism>
<dbReference type="Gene3D" id="1.20.120.350">
    <property type="entry name" value="Voltage-gated potassium channels. Chain C"/>
    <property type="match status" value="2"/>
</dbReference>
<keyword evidence="8" id="KW-0106">Calcium</keyword>
<feature type="transmembrane region" description="Helical" evidence="16">
    <location>
        <begin position="241"/>
        <end position="267"/>
    </location>
</feature>
<proteinExistence type="predicted"/>
<evidence type="ECO:0000259" key="17">
    <source>
        <dbReference type="Pfam" id="PF00520"/>
    </source>
</evidence>
<keyword evidence="5 16" id="KW-0812">Transmembrane</keyword>
<dbReference type="GO" id="GO:0098703">
    <property type="term" value="P:calcium ion import across plasma membrane"/>
    <property type="evidence" value="ECO:0007669"/>
    <property type="project" value="TreeGrafter"/>
</dbReference>
<evidence type="ECO:0000313" key="19">
    <source>
        <dbReference type="Proteomes" id="UP000694580"/>
    </source>
</evidence>
<dbReference type="SUPFAM" id="SSF81324">
    <property type="entry name" value="Voltage-gated potassium channels"/>
    <property type="match status" value="2"/>
</dbReference>
<feature type="transmembrane region" description="Helical" evidence="16">
    <location>
        <begin position="39"/>
        <end position="57"/>
    </location>
</feature>
<evidence type="ECO:0000256" key="6">
    <source>
        <dbReference type="ARBA" id="ARBA00022723"/>
    </source>
</evidence>
<evidence type="ECO:0000256" key="12">
    <source>
        <dbReference type="ARBA" id="ARBA00023136"/>
    </source>
</evidence>
<reference evidence="18" key="3">
    <citation type="submission" date="2025-09" db="UniProtKB">
        <authorList>
            <consortium name="Ensembl"/>
        </authorList>
    </citation>
    <scope>IDENTIFICATION</scope>
</reference>
<dbReference type="Gene3D" id="1.10.287.70">
    <property type="match status" value="1"/>
</dbReference>
<feature type="domain" description="Ion transport" evidence="17">
    <location>
        <begin position="395"/>
        <end position="512"/>
    </location>
</feature>
<name>A0AAY4ARB3_9TELE</name>
<dbReference type="InterPro" id="IPR050599">
    <property type="entry name" value="VDCC_alpha-1_subunit"/>
</dbReference>
<dbReference type="InterPro" id="IPR005446">
    <property type="entry name" value="VDCC_L_a1su"/>
</dbReference>
<reference evidence="18" key="2">
    <citation type="submission" date="2025-08" db="UniProtKB">
        <authorList>
            <consortium name="Ensembl"/>
        </authorList>
    </citation>
    <scope>IDENTIFICATION</scope>
</reference>
<keyword evidence="13" id="KW-1015">Disulfide bond</keyword>
<dbReference type="FunFam" id="1.20.120.350:FF:000001">
    <property type="entry name" value="Voltage-dependent L-type calcium channel subunit alpha"/>
    <property type="match status" value="1"/>
</dbReference>
<evidence type="ECO:0000256" key="15">
    <source>
        <dbReference type="SAM" id="MobiDB-lite"/>
    </source>
</evidence>
<dbReference type="FunFam" id="1.10.287.70:FF:000021">
    <property type="entry name" value="Voltage-dependent L-type calcium channel subunit alpha"/>
    <property type="match status" value="1"/>
</dbReference>
<dbReference type="Pfam" id="PF00520">
    <property type="entry name" value="Ion_trans"/>
    <property type="match status" value="2"/>
</dbReference>
<keyword evidence="11" id="KW-0406">Ion transport</keyword>
<evidence type="ECO:0000256" key="9">
    <source>
        <dbReference type="ARBA" id="ARBA00022882"/>
    </source>
</evidence>
<evidence type="ECO:0000313" key="18">
    <source>
        <dbReference type="Ensembl" id="ENSDCDP00010011372.1"/>
    </source>
</evidence>
<keyword evidence="4" id="KW-0107">Calcium channel</keyword>
<keyword evidence="19" id="KW-1185">Reference proteome</keyword>
<evidence type="ECO:0000256" key="3">
    <source>
        <dbReference type="ARBA" id="ARBA00022568"/>
    </source>
</evidence>
<feature type="transmembrane region" description="Helical" evidence="16">
    <location>
        <begin position="423"/>
        <end position="448"/>
    </location>
</feature>
<dbReference type="GO" id="GO:0046872">
    <property type="term" value="F:metal ion binding"/>
    <property type="evidence" value="ECO:0007669"/>
    <property type="project" value="UniProtKB-KW"/>
</dbReference>
<keyword evidence="7" id="KW-0677">Repeat</keyword>
<feature type="transmembrane region" description="Helical" evidence="16">
    <location>
        <begin position="154"/>
        <end position="182"/>
    </location>
</feature>
<keyword evidence="2" id="KW-0813">Transport</keyword>
<evidence type="ECO:0000256" key="11">
    <source>
        <dbReference type="ARBA" id="ARBA00023065"/>
    </source>
</evidence>
<dbReference type="PANTHER" id="PTHR45628">
    <property type="entry name" value="VOLTAGE-DEPENDENT CALCIUM CHANNEL TYPE A SUBUNIT ALPHA-1"/>
    <property type="match status" value="1"/>
</dbReference>
<keyword evidence="14" id="KW-0407">Ion channel</keyword>
<evidence type="ECO:0000256" key="16">
    <source>
        <dbReference type="SAM" id="Phobius"/>
    </source>
</evidence>
<feature type="region of interest" description="Disordered" evidence="15">
    <location>
        <begin position="326"/>
        <end position="354"/>
    </location>
</feature>
<accession>A0AAY4ARB3</accession>
<evidence type="ECO:0000256" key="1">
    <source>
        <dbReference type="ARBA" id="ARBA00004141"/>
    </source>
</evidence>
<evidence type="ECO:0000256" key="4">
    <source>
        <dbReference type="ARBA" id="ARBA00022673"/>
    </source>
</evidence>
<dbReference type="FunFam" id="1.20.120.350:FF:000006">
    <property type="entry name" value="Voltage-dependent L-type calcium channel subunit alpha"/>
    <property type="match status" value="1"/>
</dbReference>
<reference evidence="18 19" key="1">
    <citation type="submission" date="2020-06" db="EMBL/GenBank/DDBJ databases">
        <authorList>
            <consortium name="Wellcome Sanger Institute Data Sharing"/>
        </authorList>
    </citation>
    <scope>NUCLEOTIDE SEQUENCE [LARGE SCALE GENOMIC DNA]</scope>
</reference>
<evidence type="ECO:0000256" key="5">
    <source>
        <dbReference type="ARBA" id="ARBA00022692"/>
    </source>
</evidence>
<dbReference type="InterPro" id="IPR005821">
    <property type="entry name" value="Ion_trans_dom"/>
</dbReference>
<feature type="transmembrane region" description="Helical" evidence="16">
    <location>
        <begin position="69"/>
        <end position="87"/>
    </location>
</feature>
<evidence type="ECO:0000256" key="8">
    <source>
        <dbReference type="ARBA" id="ARBA00022837"/>
    </source>
</evidence>
<protein>
    <recommendedName>
        <fullName evidence="17">Ion transport domain-containing protein</fullName>
    </recommendedName>
</protein>
<keyword evidence="3" id="KW-0109">Calcium transport</keyword>
<dbReference type="InterPro" id="IPR027359">
    <property type="entry name" value="Volt_channel_dom_sf"/>
</dbReference>
<evidence type="ECO:0000256" key="2">
    <source>
        <dbReference type="ARBA" id="ARBA00022448"/>
    </source>
</evidence>
<feature type="transmembrane region" description="Helical" evidence="16">
    <location>
        <begin position="107"/>
        <end position="133"/>
    </location>
</feature>
<dbReference type="GO" id="GO:0008331">
    <property type="term" value="F:high voltage-gated calcium channel activity"/>
    <property type="evidence" value="ECO:0007669"/>
    <property type="project" value="TreeGrafter"/>
</dbReference>
<evidence type="ECO:0000256" key="14">
    <source>
        <dbReference type="ARBA" id="ARBA00023303"/>
    </source>
</evidence>
<keyword evidence="12 16" id="KW-0472">Membrane</keyword>
<sequence length="517" mass="58273">MLICSNSIFRASSSEGQRLARRWNRVMWRKSQIWVKSKTFYWLVILLVFLNTLNIATEHHNQSESLTRLQDVVNTILVVLFAMEMFIKMYALGPRAYFMSVFNRFDCFVVVVGLIEIVLIAAGVMSPLGFTVMRCIRLLRLLKVTKYWRSLSNLVASLLNSVRSIASLLLLLFLFIVIFSLLGMQVFGGKFNFPDREVQRSNFDNFPQALISVFQVLTGEDWNSIMYNGIMAHGGPVFPGILVSIYFIILFVCGNYILLNVFLAIAVDNLAEAGSLTSAQKEKKEEMMRKKLQRHSCVILVQATNTGAPPLSAEGRRIRVKRQRGEGPFPAADFPGNGDDEEEEPEIPISPRPRPMADLQLKEKAEPIPVASSFFIFGPENKLRKICHRIINATTFTNIILLFILLSSIALAAEGPHRPQVLAYADIVFTTVFTIEIVLKMTVYGAFLHKGSFCRNSFNILDLLVVGVSLLSMGMESSAISVVKILRVLRVLRPLRAINRAKGLKVWISTQIHTHLL</sequence>
<keyword evidence="9" id="KW-0851">Voltage-gated channel</keyword>
<feature type="domain" description="Ion transport" evidence="17">
    <location>
        <begin position="38"/>
        <end position="275"/>
    </location>
</feature>
<keyword evidence="10 16" id="KW-1133">Transmembrane helix</keyword>
<dbReference type="GO" id="GO:0005891">
    <property type="term" value="C:voltage-gated calcium channel complex"/>
    <property type="evidence" value="ECO:0007669"/>
    <property type="project" value="InterPro"/>
</dbReference>
<dbReference type="AlphaFoldDB" id="A0AAY4ARB3"/>
<evidence type="ECO:0000256" key="7">
    <source>
        <dbReference type="ARBA" id="ARBA00022737"/>
    </source>
</evidence>
<dbReference type="Proteomes" id="UP000694580">
    <property type="component" value="Chromosome 10"/>
</dbReference>
<dbReference type="PRINTS" id="PR01630">
    <property type="entry name" value="LVDCCALPHA1"/>
</dbReference>